<dbReference type="PANTHER" id="PTHR11249:SF2">
    <property type="entry name" value="GLIA MATURATION FACTOR"/>
    <property type="match status" value="1"/>
</dbReference>
<feature type="coiled-coil region" evidence="3">
    <location>
        <begin position="38"/>
        <end position="65"/>
    </location>
</feature>
<dbReference type="GO" id="GO:0034316">
    <property type="term" value="P:negative regulation of Arp2/3 complex-mediated actin nucleation"/>
    <property type="evidence" value="ECO:0007669"/>
    <property type="project" value="TreeGrafter"/>
</dbReference>
<dbReference type="SMART" id="SM00102">
    <property type="entry name" value="ADF"/>
    <property type="match status" value="1"/>
</dbReference>
<dbReference type="GO" id="GO:0071933">
    <property type="term" value="F:Arp2/3 complex binding"/>
    <property type="evidence" value="ECO:0007669"/>
    <property type="project" value="EnsemblFungi"/>
</dbReference>
<organism evidence="5 6">
    <name type="scientific">Candida parapsilosis</name>
    <name type="common">Yeast</name>
    <dbReference type="NCBI Taxonomy" id="5480"/>
    <lineage>
        <taxon>Eukaryota</taxon>
        <taxon>Fungi</taxon>
        <taxon>Dikarya</taxon>
        <taxon>Ascomycota</taxon>
        <taxon>Saccharomycotina</taxon>
        <taxon>Pichiomycetes</taxon>
        <taxon>Debaryomycetaceae</taxon>
        <taxon>Candida/Lodderomyces clade</taxon>
        <taxon>Candida</taxon>
    </lineage>
</organism>
<name>A0A8X7NGV6_CANPA</name>
<dbReference type="Gene3D" id="3.40.20.10">
    <property type="entry name" value="Severin"/>
    <property type="match status" value="1"/>
</dbReference>
<feature type="domain" description="ADF-H" evidence="4">
    <location>
        <begin position="4"/>
        <end position="138"/>
    </location>
</feature>
<gene>
    <name evidence="5" type="ORF">FOB60_004920</name>
</gene>
<dbReference type="GO" id="GO:0030479">
    <property type="term" value="C:actin cortical patch"/>
    <property type="evidence" value="ECO:0007669"/>
    <property type="project" value="EnsemblFungi"/>
</dbReference>
<comment type="subcellular location">
    <subcellularLocation>
        <location evidence="2">Cytoplasm</location>
    </subcellularLocation>
    <subcellularLocation>
        <location evidence="2">Nucleus</location>
    </subcellularLocation>
</comment>
<dbReference type="AlphaFoldDB" id="A0A8X7NGV6"/>
<keyword evidence="2" id="KW-0539">Nucleus</keyword>
<dbReference type="CDD" id="cd11283">
    <property type="entry name" value="ADF_GMF-beta_like"/>
    <property type="match status" value="1"/>
</dbReference>
<reference evidence="5" key="1">
    <citation type="submission" date="2020-03" db="EMBL/GenBank/DDBJ databases">
        <title>FDA dAtabase for Regulatory Grade micrObial Sequences (FDA-ARGOS): Supporting development and validation of Infectious Disease Dx tests.</title>
        <authorList>
            <person name="Campos J."/>
            <person name="Goldberg B."/>
            <person name="Tallon L."/>
            <person name="Sadzewicz L."/>
            <person name="Vavikolanu K."/>
            <person name="Mehta A."/>
            <person name="Aluvathingal J."/>
            <person name="Nadendla S."/>
            <person name="Nandy P."/>
            <person name="Geyer C."/>
            <person name="Yan Y."/>
            <person name="Sichtig H."/>
        </authorList>
    </citation>
    <scope>NUCLEOTIDE SEQUENCE [LARGE SCALE GENOMIC DNA]</scope>
    <source>
        <strain evidence="5">FDAARGOS_652</strain>
    </source>
</reference>
<keyword evidence="2" id="KW-0963">Cytoplasm</keyword>
<dbReference type="GO" id="GO:0071846">
    <property type="term" value="P:actin filament debranching"/>
    <property type="evidence" value="ECO:0007669"/>
    <property type="project" value="EnsemblFungi"/>
</dbReference>
<dbReference type="GO" id="GO:0005634">
    <property type="term" value="C:nucleus"/>
    <property type="evidence" value="ECO:0007669"/>
    <property type="project" value="UniProtKB-SubCell"/>
</dbReference>
<keyword evidence="3" id="KW-0175">Coiled coil</keyword>
<dbReference type="OrthoDB" id="3919494at2759"/>
<dbReference type="PIRSF" id="PIRSF001788">
    <property type="entry name" value="GMF-beta"/>
    <property type="match status" value="1"/>
</dbReference>
<dbReference type="Pfam" id="PF00241">
    <property type="entry name" value="Cofilin_ADF"/>
    <property type="match status" value="1"/>
</dbReference>
<dbReference type="SUPFAM" id="SSF55753">
    <property type="entry name" value="Actin depolymerizing proteins"/>
    <property type="match status" value="1"/>
</dbReference>
<evidence type="ECO:0000313" key="5">
    <source>
        <dbReference type="EMBL" id="KAF6045348.1"/>
    </source>
</evidence>
<comment type="similarity">
    <text evidence="1 2">Belongs to the actin-binding proteins ADF family. GMF subfamily.</text>
</comment>
<evidence type="ECO:0000256" key="3">
    <source>
        <dbReference type="SAM" id="Coils"/>
    </source>
</evidence>
<protein>
    <submittedName>
        <fullName evidence="5">Cofilin/tropomyosin-type actin-binding family protein</fullName>
    </submittedName>
</protein>
<accession>A0A8X7NGV6</accession>
<comment type="caution">
    <text evidence="5">The sequence shown here is derived from an EMBL/GenBank/DDBJ whole genome shotgun (WGS) entry which is preliminary data.</text>
</comment>
<dbReference type="EMBL" id="JABWAB010000009">
    <property type="protein sequence ID" value="KAF6045348.1"/>
    <property type="molecule type" value="Genomic_DNA"/>
</dbReference>
<evidence type="ECO:0000259" key="4">
    <source>
        <dbReference type="PROSITE" id="PS51263"/>
    </source>
</evidence>
<dbReference type="InterPro" id="IPR002108">
    <property type="entry name" value="ADF-H"/>
</dbReference>
<dbReference type="PROSITE" id="PS51263">
    <property type="entry name" value="ADF_H"/>
    <property type="match status" value="1"/>
</dbReference>
<sequence>MSSNLYSFSSDTLSELKKFRFESARVNKPQALIYLIDKESNEIKKQEVEESIDSLESLVEELPDNNPRYILLSYPIKTSDGRLQSPLVMLYWIPPTTNQANRMLYAGAVEQFRDKAGVSKLIKVEDEDDFEDIEEQLV</sequence>
<evidence type="ECO:0000313" key="6">
    <source>
        <dbReference type="Proteomes" id="UP000590412"/>
    </source>
</evidence>
<evidence type="ECO:0000256" key="1">
    <source>
        <dbReference type="ARBA" id="ARBA00010055"/>
    </source>
</evidence>
<dbReference type="Proteomes" id="UP000590412">
    <property type="component" value="Unassembled WGS sequence"/>
</dbReference>
<dbReference type="GO" id="GO:0003779">
    <property type="term" value="F:actin binding"/>
    <property type="evidence" value="ECO:0007669"/>
    <property type="project" value="InterPro"/>
</dbReference>
<proteinExistence type="inferred from homology"/>
<dbReference type="PANTHER" id="PTHR11249">
    <property type="entry name" value="GLIAL FACTOR NATURATION FACTOR"/>
    <property type="match status" value="1"/>
</dbReference>
<evidence type="ECO:0000256" key="2">
    <source>
        <dbReference type="PIRNR" id="PIRNR001788"/>
    </source>
</evidence>
<dbReference type="InterPro" id="IPR011171">
    <property type="entry name" value="GMF"/>
</dbReference>
<dbReference type="InterPro" id="IPR029006">
    <property type="entry name" value="ADF-H/Gelsolin-like_dom_sf"/>
</dbReference>